<dbReference type="Proteomes" id="UP000620124">
    <property type="component" value="Unassembled WGS sequence"/>
</dbReference>
<evidence type="ECO:0000256" key="1">
    <source>
        <dbReference type="SAM" id="Phobius"/>
    </source>
</evidence>
<feature type="transmembrane region" description="Helical" evidence="1">
    <location>
        <begin position="168"/>
        <end position="196"/>
    </location>
</feature>
<evidence type="ECO:0000313" key="3">
    <source>
        <dbReference type="Proteomes" id="UP000620124"/>
    </source>
</evidence>
<protein>
    <submittedName>
        <fullName evidence="2">Uncharacterized protein</fullName>
    </submittedName>
</protein>
<evidence type="ECO:0000313" key="2">
    <source>
        <dbReference type="EMBL" id="KAF7336126.1"/>
    </source>
</evidence>
<keyword evidence="3" id="KW-1185">Reference proteome</keyword>
<keyword evidence="1" id="KW-1133">Transmembrane helix</keyword>
<organism evidence="2 3">
    <name type="scientific">Mycena venus</name>
    <dbReference type="NCBI Taxonomy" id="2733690"/>
    <lineage>
        <taxon>Eukaryota</taxon>
        <taxon>Fungi</taxon>
        <taxon>Dikarya</taxon>
        <taxon>Basidiomycota</taxon>
        <taxon>Agaricomycotina</taxon>
        <taxon>Agaricomycetes</taxon>
        <taxon>Agaricomycetidae</taxon>
        <taxon>Agaricales</taxon>
        <taxon>Marasmiineae</taxon>
        <taxon>Mycenaceae</taxon>
        <taxon>Mycena</taxon>
    </lineage>
</organism>
<feature type="transmembrane region" description="Helical" evidence="1">
    <location>
        <begin position="202"/>
        <end position="229"/>
    </location>
</feature>
<dbReference type="OrthoDB" id="3357408at2759"/>
<keyword evidence="1" id="KW-0472">Membrane</keyword>
<proteinExistence type="predicted"/>
<dbReference type="EMBL" id="JACAZI010000023">
    <property type="protein sequence ID" value="KAF7336126.1"/>
    <property type="molecule type" value="Genomic_DNA"/>
</dbReference>
<name>A0A8H6X8N7_9AGAR</name>
<dbReference type="AlphaFoldDB" id="A0A8H6X8N7"/>
<feature type="transmembrane region" description="Helical" evidence="1">
    <location>
        <begin position="87"/>
        <end position="106"/>
    </location>
</feature>
<gene>
    <name evidence="2" type="ORF">MVEN_02159700</name>
</gene>
<accession>A0A8H6X8N7</accession>
<feature type="transmembrane region" description="Helical" evidence="1">
    <location>
        <begin position="126"/>
        <end position="148"/>
    </location>
</feature>
<sequence>MADVQAHTARLIALFVSCVLYVIAMQDVIDAFINYHGPGGALEFYGNIHTLNIGWIHSMPVVNDSIQATLGDALIIYRCYVLYDRNWHAIAAPSLAWIGLVAVSIASSYREATLTGGESLNDASVLPILSAALLLTFATSIITTYLIIRRLCMIKSLPNMHDYVRPHIITRIATIFFETGLVYTLSIIVSLGLYLSGSSLQYVASLACLLYILSQIVHIIPITCNLLLIRVEGVSRKERLESGPNIPVPASSGLKFNPKAANEV</sequence>
<reference evidence="2" key="1">
    <citation type="submission" date="2020-05" db="EMBL/GenBank/DDBJ databases">
        <title>Mycena genomes resolve the evolution of fungal bioluminescence.</title>
        <authorList>
            <person name="Tsai I.J."/>
        </authorList>
    </citation>
    <scope>NUCLEOTIDE SEQUENCE</scope>
    <source>
        <strain evidence="2">CCC161011</strain>
    </source>
</reference>
<comment type="caution">
    <text evidence="2">The sequence shown here is derived from an EMBL/GenBank/DDBJ whole genome shotgun (WGS) entry which is preliminary data.</text>
</comment>
<keyword evidence="1" id="KW-0812">Transmembrane</keyword>